<reference evidence="1 2" key="1">
    <citation type="submission" date="2018-04" db="EMBL/GenBank/DDBJ databases">
        <title>Draft genome sequence of Pseudomonas syringae pv. actinidiae biovar 3 strains isolated from kiwifruit in Kagawa prefecture.</title>
        <authorList>
            <person name="Tabuchi M."/>
            <person name="Saito M."/>
            <person name="Fujiwara S."/>
            <person name="Sasa N."/>
            <person name="Akimitsu K."/>
            <person name="Gomi K."/>
            <person name="Konishi-Sugita S."/>
            <person name="Hamano K."/>
            <person name="Kataoka I."/>
        </authorList>
    </citation>
    <scope>NUCLEOTIDE SEQUENCE [LARGE SCALE GENOMIC DNA]</scope>
    <source>
        <strain evidence="1 2">MAFF212211</strain>
    </source>
</reference>
<evidence type="ECO:0000313" key="2">
    <source>
        <dbReference type="Proteomes" id="UP000248291"/>
    </source>
</evidence>
<gene>
    <name evidence="1" type="ORF">KPSA3_00952</name>
</gene>
<protein>
    <submittedName>
        <fullName evidence="1">Uncharacterized protein</fullName>
    </submittedName>
</protein>
<dbReference type="EMBL" id="BGKA01000032">
    <property type="protein sequence ID" value="GBH15034.1"/>
    <property type="molecule type" value="Genomic_DNA"/>
</dbReference>
<sequence>MCNGNVFKNMPTADVPAVVSGRLLDIRPVMTSVRPLMKAITCKCALSRTALIDTPNDCARRLRLSDVVLEISTLSVR</sequence>
<evidence type="ECO:0000313" key="1">
    <source>
        <dbReference type="EMBL" id="GBH15034.1"/>
    </source>
</evidence>
<name>A0AAN4Q0Y4_PSESF</name>
<accession>A0AAN4Q0Y4</accession>
<comment type="caution">
    <text evidence="1">The sequence shown here is derived from an EMBL/GenBank/DDBJ whole genome shotgun (WGS) entry which is preliminary data.</text>
</comment>
<organism evidence="1 2">
    <name type="scientific">Pseudomonas syringae pv. actinidiae</name>
    <dbReference type="NCBI Taxonomy" id="103796"/>
    <lineage>
        <taxon>Bacteria</taxon>
        <taxon>Pseudomonadati</taxon>
        <taxon>Pseudomonadota</taxon>
        <taxon>Gammaproteobacteria</taxon>
        <taxon>Pseudomonadales</taxon>
        <taxon>Pseudomonadaceae</taxon>
        <taxon>Pseudomonas</taxon>
        <taxon>Pseudomonas syringae</taxon>
    </lineage>
</organism>
<dbReference type="Proteomes" id="UP000248291">
    <property type="component" value="Unassembled WGS sequence"/>
</dbReference>
<dbReference type="AlphaFoldDB" id="A0AAN4Q0Y4"/>
<proteinExistence type="predicted"/>